<protein>
    <submittedName>
        <fullName evidence="1">Uncharacterized protein</fullName>
    </submittedName>
</protein>
<proteinExistence type="predicted"/>
<organism evidence="1 2">
    <name type="scientific">Novipirellula aureliae</name>
    <dbReference type="NCBI Taxonomy" id="2527966"/>
    <lineage>
        <taxon>Bacteria</taxon>
        <taxon>Pseudomonadati</taxon>
        <taxon>Planctomycetota</taxon>
        <taxon>Planctomycetia</taxon>
        <taxon>Pirellulales</taxon>
        <taxon>Pirellulaceae</taxon>
        <taxon>Novipirellula</taxon>
    </lineage>
</organism>
<sequence length="32" mass="3651">MQKKYIVRLSDQERIVGPTSTVPKSARGETKF</sequence>
<evidence type="ECO:0000313" key="2">
    <source>
        <dbReference type="Proteomes" id="UP000315471"/>
    </source>
</evidence>
<dbReference type="Proteomes" id="UP000315471">
    <property type="component" value="Unassembled WGS sequence"/>
</dbReference>
<comment type="caution">
    <text evidence="1">The sequence shown here is derived from an EMBL/GenBank/DDBJ whole genome shotgun (WGS) entry which is preliminary data.</text>
</comment>
<name>A0A5C6DYE8_9BACT</name>
<dbReference type="AlphaFoldDB" id="A0A5C6DYE8"/>
<accession>A0A5C6DYE8</accession>
<keyword evidence="2" id="KW-1185">Reference proteome</keyword>
<gene>
    <name evidence="1" type="ORF">Q31b_29240</name>
</gene>
<evidence type="ECO:0000313" key="1">
    <source>
        <dbReference type="EMBL" id="TWU41475.1"/>
    </source>
</evidence>
<reference evidence="1 2" key="1">
    <citation type="submission" date="2019-02" db="EMBL/GenBank/DDBJ databases">
        <title>Deep-cultivation of Planctomycetes and their phenomic and genomic characterization uncovers novel biology.</title>
        <authorList>
            <person name="Wiegand S."/>
            <person name="Jogler M."/>
            <person name="Boedeker C."/>
            <person name="Pinto D."/>
            <person name="Vollmers J."/>
            <person name="Rivas-Marin E."/>
            <person name="Kohn T."/>
            <person name="Peeters S.H."/>
            <person name="Heuer A."/>
            <person name="Rast P."/>
            <person name="Oberbeckmann S."/>
            <person name="Bunk B."/>
            <person name="Jeske O."/>
            <person name="Meyerdierks A."/>
            <person name="Storesund J.E."/>
            <person name="Kallscheuer N."/>
            <person name="Luecker S."/>
            <person name="Lage O.M."/>
            <person name="Pohl T."/>
            <person name="Merkel B.J."/>
            <person name="Hornburger P."/>
            <person name="Mueller R.-W."/>
            <person name="Bruemmer F."/>
            <person name="Labrenz M."/>
            <person name="Spormann A.M."/>
            <person name="Op Den Camp H."/>
            <person name="Overmann J."/>
            <person name="Amann R."/>
            <person name="Jetten M.S.M."/>
            <person name="Mascher T."/>
            <person name="Medema M.H."/>
            <person name="Devos D.P."/>
            <person name="Kaster A.-K."/>
            <person name="Ovreas L."/>
            <person name="Rohde M."/>
            <person name="Galperin M.Y."/>
            <person name="Jogler C."/>
        </authorList>
    </citation>
    <scope>NUCLEOTIDE SEQUENCE [LARGE SCALE GENOMIC DNA]</scope>
    <source>
        <strain evidence="1 2">Q31b</strain>
    </source>
</reference>
<dbReference type="EMBL" id="SJPY01000004">
    <property type="protein sequence ID" value="TWU41475.1"/>
    <property type="molecule type" value="Genomic_DNA"/>
</dbReference>